<dbReference type="NCBIfam" id="TIGR01549">
    <property type="entry name" value="HAD-SF-IA-v1"/>
    <property type="match status" value="1"/>
</dbReference>
<dbReference type="InterPro" id="IPR006439">
    <property type="entry name" value="HAD-SF_hydro_IA"/>
</dbReference>
<comment type="cofactor">
    <cofactor evidence="1">
        <name>Mg(2+)</name>
        <dbReference type="ChEBI" id="CHEBI:18420"/>
    </cofactor>
</comment>
<dbReference type="Pfam" id="PF00702">
    <property type="entry name" value="Hydrolase"/>
    <property type="match status" value="1"/>
</dbReference>
<organism evidence="4 5">
    <name type="scientific">Halomonas elongata</name>
    <dbReference type="NCBI Taxonomy" id="2746"/>
    <lineage>
        <taxon>Bacteria</taxon>
        <taxon>Pseudomonadati</taxon>
        <taxon>Pseudomonadota</taxon>
        <taxon>Gammaproteobacteria</taxon>
        <taxon>Oceanospirillales</taxon>
        <taxon>Halomonadaceae</taxon>
        <taxon>Halomonas</taxon>
    </lineage>
</organism>
<dbReference type="PANTHER" id="PTHR46470">
    <property type="entry name" value="N-ACYLNEURAMINATE-9-PHOSPHATASE"/>
    <property type="match status" value="1"/>
</dbReference>
<sequence>MNRHDTRLCALTFDLDDTLWDNQGVMARAEQLHYAWLDEQLADWLAAHGEAPRHFAEAVPVTRYQAHRRHLAKQHPLRRGDFTWIRERALVELLEEFGLSRASAWLWASLTMTRFHALRLEVSPYPEAEPLLEALTRDYRLGAITNGNLAFHRLALSRHFEIIIAAGEMPAPKPDARPFLATLSRLGATPARALHVGDSWQEDILPAIRLGMRAAWIAPHAPADTPMPRGAYRLEHVRELPDLLEWMERK</sequence>
<dbReference type="SUPFAM" id="SSF56784">
    <property type="entry name" value="HAD-like"/>
    <property type="match status" value="1"/>
</dbReference>
<dbReference type="EMBL" id="MAJD01000002">
    <property type="protein sequence ID" value="OBX35541.1"/>
    <property type="molecule type" value="Genomic_DNA"/>
</dbReference>
<dbReference type="AlphaFoldDB" id="A0A1B8NZU5"/>
<comment type="caution">
    <text evidence="4">The sequence shown here is derived from an EMBL/GenBank/DDBJ whole genome shotgun (WGS) entry which is preliminary data.</text>
</comment>
<dbReference type="PANTHER" id="PTHR46470:SF4">
    <property type="entry name" value="5-AMINO-6-(5-PHOSPHO-D-RIBITYLAMINO)URACIL PHOSPHATASE YIGB"/>
    <property type="match status" value="1"/>
</dbReference>
<evidence type="ECO:0000256" key="1">
    <source>
        <dbReference type="ARBA" id="ARBA00001946"/>
    </source>
</evidence>
<evidence type="ECO:0000256" key="3">
    <source>
        <dbReference type="ARBA" id="ARBA00022842"/>
    </source>
</evidence>
<dbReference type="SFLD" id="SFLDG01129">
    <property type="entry name" value="C1.5:_HAD__Beta-PGM__Phosphata"/>
    <property type="match status" value="1"/>
</dbReference>
<proteinExistence type="predicted"/>
<dbReference type="InterPro" id="IPR036412">
    <property type="entry name" value="HAD-like_sf"/>
</dbReference>
<evidence type="ECO:0000313" key="4">
    <source>
        <dbReference type="EMBL" id="OBX35541.1"/>
    </source>
</evidence>
<dbReference type="Gene3D" id="3.40.50.1000">
    <property type="entry name" value="HAD superfamily/HAD-like"/>
    <property type="match status" value="1"/>
</dbReference>
<dbReference type="EC" id="3.1.3.-" evidence="4"/>
<reference evidence="4 5" key="1">
    <citation type="submission" date="2016-06" db="EMBL/GenBank/DDBJ databases">
        <title>Genome sequence of halotolerant plant growth promoting strain of Halomonas elongata HEK1 isolated from salterns of Rann of Kutch, Gujarat, India.</title>
        <authorList>
            <person name="Gaba S."/>
            <person name="Singh R.N."/>
            <person name="Abrol S."/>
            <person name="Kaushik R."/>
            <person name="Saxena A.K."/>
        </authorList>
    </citation>
    <scope>NUCLEOTIDE SEQUENCE [LARGE SCALE GENOMIC DNA]</scope>
    <source>
        <strain evidence="4 5">HEK1</strain>
    </source>
</reference>
<dbReference type="Gene3D" id="1.20.120.1600">
    <property type="match status" value="1"/>
</dbReference>
<keyword evidence="3" id="KW-0460">Magnesium</keyword>
<evidence type="ECO:0000313" key="5">
    <source>
        <dbReference type="Proteomes" id="UP000092504"/>
    </source>
</evidence>
<dbReference type="InterPro" id="IPR051400">
    <property type="entry name" value="HAD-like_hydrolase"/>
</dbReference>
<dbReference type="GO" id="GO:0009231">
    <property type="term" value="P:riboflavin biosynthetic process"/>
    <property type="evidence" value="ECO:0007669"/>
    <property type="project" value="TreeGrafter"/>
</dbReference>
<dbReference type="NCBIfam" id="TIGR01509">
    <property type="entry name" value="HAD-SF-IA-v3"/>
    <property type="match status" value="1"/>
</dbReference>
<dbReference type="InterPro" id="IPR023214">
    <property type="entry name" value="HAD_sf"/>
</dbReference>
<gene>
    <name evidence="4" type="primary">yigB</name>
    <name evidence="4" type="ORF">A8U91_04615</name>
</gene>
<dbReference type="GO" id="GO:0016787">
    <property type="term" value="F:hydrolase activity"/>
    <property type="evidence" value="ECO:0007669"/>
    <property type="project" value="UniProtKB-KW"/>
</dbReference>
<keyword evidence="2 4" id="KW-0378">Hydrolase</keyword>
<accession>A0A1B8NZU5</accession>
<dbReference type="SFLD" id="SFLDS00003">
    <property type="entry name" value="Haloacid_Dehalogenase"/>
    <property type="match status" value="1"/>
</dbReference>
<dbReference type="Proteomes" id="UP000092504">
    <property type="component" value="Unassembled WGS sequence"/>
</dbReference>
<dbReference type="PATRIC" id="fig|2746.7.peg.4756"/>
<evidence type="ECO:0000256" key="2">
    <source>
        <dbReference type="ARBA" id="ARBA00022801"/>
    </source>
</evidence>
<name>A0A1B8NZU5_HALEL</name>
<protein>
    <submittedName>
        <fullName evidence="4">Flavin mononucleotide phosphatase YigB</fullName>
        <ecNumber evidence="4">3.1.3.-</ecNumber>
    </submittedName>
</protein>